<dbReference type="Gene3D" id="3.10.180.10">
    <property type="entry name" value="2,3-Dihydroxybiphenyl 1,2-Dioxygenase, domain 1"/>
    <property type="match status" value="1"/>
</dbReference>
<dbReference type="InterPro" id="IPR026275">
    <property type="entry name" value="Glyoxalase/dOase/EhpR"/>
</dbReference>
<evidence type="ECO:0000313" key="2">
    <source>
        <dbReference type="EMBL" id="SHO58264.1"/>
    </source>
</evidence>
<sequence length="120" mass="13476">MNNLIVLYVEDMMKSRQFYQALLSTEPAECSEKFVSFKVNETLSVGLWLRSDVKPEVNASAGSLHEICVFVVDHPALDRQYEHCTGMGATIIQEPVEMDFGRTFSICDPDGGRIRFATPV</sequence>
<dbReference type="EMBL" id="FRFG01000059">
    <property type="protein sequence ID" value="SHO58264.1"/>
    <property type="molecule type" value="Genomic_DNA"/>
</dbReference>
<evidence type="ECO:0000259" key="1">
    <source>
        <dbReference type="PROSITE" id="PS51819"/>
    </source>
</evidence>
<dbReference type="RefSeq" id="WP_073585703.1">
    <property type="nucleotide sequence ID" value="NZ_AP024897.1"/>
</dbReference>
<dbReference type="PROSITE" id="PS51819">
    <property type="entry name" value="VOC"/>
    <property type="match status" value="1"/>
</dbReference>
<dbReference type="Pfam" id="PF00903">
    <property type="entry name" value="Glyoxalase"/>
    <property type="match status" value="1"/>
</dbReference>
<feature type="domain" description="VOC" evidence="1">
    <location>
        <begin position="1"/>
        <end position="119"/>
    </location>
</feature>
<dbReference type="AlphaFoldDB" id="A0A1M7Z088"/>
<dbReference type="SUPFAM" id="SSF54593">
    <property type="entry name" value="Glyoxalase/Bleomycin resistance protein/Dihydroxybiphenyl dioxygenase"/>
    <property type="match status" value="1"/>
</dbReference>
<organism evidence="2 3">
    <name type="scientific">Vibrio quintilis</name>
    <dbReference type="NCBI Taxonomy" id="1117707"/>
    <lineage>
        <taxon>Bacteria</taxon>
        <taxon>Pseudomonadati</taxon>
        <taxon>Pseudomonadota</taxon>
        <taxon>Gammaproteobacteria</taxon>
        <taxon>Vibrionales</taxon>
        <taxon>Vibrionaceae</taxon>
        <taxon>Vibrio</taxon>
    </lineage>
</organism>
<name>A0A1M7Z088_9VIBR</name>
<evidence type="ECO:0000313" key="3">
    <source>
        <dbReference type="Proteomes" id="UP000184600"/>
    </source>
</evidence>
<dbReference type="STRING" id="1117707.VQ7734_04035"/>
<accession>A0A1M7Z088</accession>
<dbReference type="InterPro" id="IPR037523">
    <property type="entry name" value="VOC_core"/>
</dbReference>
<protein>
    <submittedName>
        <fullName evidence="2">Glyoxalase-like domain protein</fullName>
    </submittedName>
</protein>
<dbReference type="InterPro" id="IPR004360">
    <property type="entry name" value="Glyas_Fos-R_dOase_dom"/>
</dbReference>
<keyword evidence="3" id="KW-1185">Reference proteome</keyword>
<dbReference type="PIRSF" id="PIRSF039020">
    <property type="entry name" value="EhpR"/>
    <property type="match status" value="1"/>
</dbReference>
<dbReference type="Proteomes" id="UP000184600">
    <property type="component" value="Unassembled WGS sequence"/>
</dbReference>
<reference evidence="3" key="1">
    <citation type="submission" date="2016-12" db="EMBL/GenBank/DDBJ databases">
        <authorList>
            <person name="Rodrigo-Torres L."/>
            <person name="Arahal R.D."/>
            <person name="Lucena T."/>
        </authorList>
    </citation>
    <scope>NUCLEOTIDE SEQUENCE [LARGE SCALE GENOMIC DNA]</scope>
</reference>
<proteinExistence type="predicted"/>
<gene>
    <name evidence="2" type="ORF">VQ7734_04035</name>
</gene>
<dbReference type="OrthoDB" id="9806945at2"/>
<dbReference type="InterPro" id="IPR029068">
    <property type="entry name" value="Glyas_Bleomycin-R_OHBP_Dase"/>
</dbReference>